<name>A0A7Z9DJR0_ENTHR</name>
<evidence type="ECO:0000313" key="2">
    <source>
        <dbReference type="Proteomes" id="UP000352698"/>
    </source>
</evidence>
<sequence length="78" mass="9101">MFGHLKTHLAFHRFHLRGKQGATIDIGLALMALNLRKLGKYMERKVYIIEKKSSILTLAIKVELIFFLRKNYCPTLKL</sequence>
<dbReference type="AlphaFoldDB" id="A0A7Z9DJR0"/>
<dbReference type="Proteomes" id="UP000352698">
    <property type="component" value="Unassembled WGS sequence"/>
</dbReference>
<organism evidence="1 2">
    <name type="scientific">Enterococcus hirae</name>
    <dbReference type="NCBI Taxonomy" id="1354"/>
    <lineage>
        <taxon>Bacteria</taxon>
        <taxon>Bacillati</taxon>
        <taxon>Bacillota</taxon>
        <taxon>Bacilli</taxon>
        <taxon>Lactobacillales</taxon>
        <taxon>Enterococcaceae</taxon>
        <taxon>Enterococcus</taxon>
    </lineage>
</organism>
<reference evidence="1 2" key="1">
    <citation type="submission" date="2019-05" db="EMBL/GenBank/DDBJ databases">
        <authorList>
            <consortium name="Pathogen Informatics"/>
        </authorList>
    </citation>
    <scope>NUCLEOTIDE SEQUENCE [LARGE SCALE GENOMIC DNA]</scope>
    <source>
        <strain evidence="1 2">NCTC12204</strain>
    </source>
</reference>
<accession>A0A7Z9DJR0</accession>
<evidence type="ECO:0000313" key="1">
    <source>
        <dbReference type="EMBL" id="VTQ63895.1"/>
    </source>
</evidence>
<dbReference type="EMBL" id="CABEEP010000001">
    <property type="protein sequence ID" value="VTQ63895.1"/>
    <property type="molecule type" value="Genomic_DNA"/>
</dbReference>
<comment type="caution">
    <text evidence="1">The sequence shown here is derived from an EMBL/GenBank/DDBJ whole genome shotgun (WGS) entry which is preliminary data.</text>
</comment>
<proteinExistence type="predicted"/>
<protein>
    <submittedName>
        <fullName evidence="1">Transposase</fullName>
    </submittedName>
</protein>
<gene>
    <name evidence="1" type="ORF">NCTC12204_01381</name>
</gene>